<dbReference type="InterPro" id="IPR036116">
    <property type="entry name" value="FN3_sf"/>
</dbReference>
<accession>A0A8C4WSV7</accession>
<dbReference type="SMART" id="SM00060">
    <property type="entry name" value="FN3"/>
    <property type="match status" value="3"/>
</dbReference>
<keyword evidence="4" id="KW-1133">Transmembrane helix</keyword>
<dbReference type="GO" id="GO:0009897">
    <property type="term" value="C:external side of plasma membrane"/>
    <property type="evidence" value="ECO:0007669"/>
    <property type="project" value="TreeGrafter"/>
</dbReference>
<evidence type="ECO:0000256" key="4">
    <source>
        <dbReference type="ARBA" id="ARBA00022989"/>
    </source>
</evidence>
<keyword evidence="5" id="KW-0472">Membrane</keyword>
<reference evidence="10" key="1">
    <citation type="submission" date="2025-05" db="UniProtKB">
        <authorList>
            <consortium name="Ensembl"/>
        </authorList>
    </citation>
    <scope>IDENTIFICATION</scope>
</reference>
<evidence type="ECO:0000256" key="6">
    <source>
        <dbReference type="ARBA" id="ARBA00023157"/>
    </source>
</evidence>
<organism evidence="10 11">
    <name type="scientific">Eptatretus burgeri</name>
    <name type="common">Inshore hagfish</name>
    <dbReference type="NCBI Taxonomy" id="7764"/>
    <lineage>
        <taxon>Eukaryota</taxon>
        <taxon>Metazoa</taxon>
        <taxon>Chordata</taxon>
        <taxon>Craniata</taxon>
        <taxon>Vertebrata</taxon>
        <taxon>Cyclostomata</taxon>
        <taxon>Myxini</taxon>
        <taxon>Myxiniformes</taxon>
        <taxon>Myxinidae</taxon>
        <taxon>Eptatretinae</taxon>
        <taxon>Eptatretus</taxon>
    </lineage>
</organism>
<dbReference type="Ensembl" id="ENSEBUT00000010550.1">
    <property type="protein sequence ID" value="ENSEBUP00000010013.1"/>
    <property type="gene ID" value="ENSEBUG00000006418.1"/>
</dbReference>
<evidence type="ECO:0000256" key="5">
    <source>
        <dbReference type="ARBA" id="ARBA00023136"/>
    </source>
</evidence>
<dbReference type="Proteomes" id="UP000694388">
    <property type="component" value="Unplaced"/>
</dbReference>
<dbReference type="InterPro" id="IPR013783">
    <property type="entry name" value="Ig-like_fold"/>
</dbReference>
<evidence type="ECO:0000313" key="11">
    <source>
        <dbReference type="Proteomes" id="UP000694388"/>
    </source>
</evidence>
<keyword evidence="11" id="KW-1185">Reference proteome</keyword>
<dbReference type="InterPro" id="IPR003961">
    <property type="entry name" value="FN3_dom"/>
</dbReference>
<evidence type="ECO:0000259" key="9">
    <source>
        <dbReference type="PROSITE" id="PS50853"/>
    </source>
</evidence>
<dbReference type="Gene3D" id="2.60.40.10">
    <property type="entry name" value="Immunoglobulins"/>
    <property type="match status" value="3"/>
</dbReference>
<dbReference type="PANTHER" id="PTHR23037">
    <property type="entry name" value="CYTOKINE RECEPTOR"/>
    <property type="match status" value="1"/>
</dbReference>
<evidence type="ECO:0000256" key="1">
    <source>
        <dbReference type="ARBA" id="ARBA00004479"/>
    </source>
</evidence>
<keyword evidence="3" id="KW-0732">Signal</keyword>
<dbReference type="GO" id="GO:0004896">
    <property type="term" value="F:cytokine receptor activity"/>
    <property type="evidence" value="ECO:0007669"/>
    <property type="project" value="TreeGrafter"/>
</dbReference>
<proteinExistence type="predicted"/>
<evidence type="ECO:0000313" key="10">
    <source>
        <dbReference type="Ensembl" id="ENSEBUP00000010013.1"/>
    </source>
</evidence>
<dbReference type="GeneTree" id="ENSGT00940000155776"/>
<dbReference type="CDD" id="cd00063">
    <property type="entry name" value="FN3"/>
    <property type="match status" value="2"/>
</dbReference>
<evidence type="ECO:0000256" key="8">
    <source>
        <dbReference type="ARBA" id="ARBA00023180"/>
    </source>
</evidence>
<comment type="subcellular location">
    <subcellularLocation>
        <location evidence="1">Membrane</location>
        <topology evidence="1">Single-pass type I membrane protein</topology>
    </subcellularLocation>
</comment>
<dbReference type="Ensembl" id="ENSEBUT00000010565.1">
    <property type="protein sequence ID" value="ENSEBUP00000010028.1"/>
    <property type="gene ID" value="ENSEBUG00000006418.1"/>
</dbReference>
<keyword evidence="6" id="KW-1015">Disulfide bond</keyword>
<dbReference type="PROSITE" id="PS50853">
    <property type="entry name" value="FN3"/>
    <property type="match status" value="1"/>
</dbReference>
<keyword evidence="2" id="KW-0812">Transmembrane</keyword>
<keyword evidence="7" id="KW-0675">Receptor</keyword>
<name>A0A8C4WSV7_EPTBU</name>
<dbReference type="Pfam" id="PF25552">
    <property type="entry name" value="LIFR_D4"/>
    <property type="match status" value="1"/>
</dbReference>
<protein>
    <recommendedName>
        <fullName evidence="9">Fibronectin type-III domain-containing protein</fullName>
    </recommendedName>
</protein>
<evidence type="ECO:0000256" key="3">
    <source>
        <dbReference type="ARBA" id="ARBA00022729"/>
    </source>
</evidence>
<evidence type="ECO:0000256" key="7">
    <source>
        <dbReference type="ARBA" id="ARBA00023170"/>
    </source>
</evidence>
<sequence>MTHDRVPRNINFGFQLDSGRWHDCCGRKLRICNFLGTLAFAFMRNQQCALYVRWERRKTFSQAACEMYWNLLNLIAIATLSLHVAGSKNCQLTPNDIIAEVGGNLMATCHYSTDAIAGNIQWNYNNTVLSNEVIIYRNLTSSTIRLTNLKPSRINGDNLICHSSSMWCGTILYVGERPETPKTLSCKTSDLINLHCTWDRGEDTNLQFKNESTYRLHFNVSNGKSGSVKAAGSYASLGLLKRNQTYTLWVEVFNALGHRSSAPLKLTPLSAFQPSPPQNVTISPGVVFINVTWRVEHAELELRCEVCAQETNKWQSKTVVRLQAFPLKPQLSMGTTVEALIPYTPYDVSVRCRHNTDGQWSSWSNVKPTQTKEGAPSKAPSLWRNFIRTEKTNNTSIMLVWKPLKQAEAHGLVHSYHLHLSTGTAGSVPKKVTLNANETTFHLKYGGLRAELRAETSGGLSPPSSLFIPVIDPTDSIKHRRRVVGDGKCIKLNWSPRFAAISYIWNGSSWSSRPLGKVDGRK</sequence>
<keyword evidence="8" id="KW-0325">Glycoprotein</keyword>
<feature type="domain" description="Fibronectin type-III" evidence="9">
    <location>
        <begin position="273"/>
        <end position="374"/>
    </location>
</feature>
<dbReference type="PANTHER" id="PTHR23037:SF35">
    <property type="entry name" value="FIBRONECTIN TYPE-III DOMAIN-CONTAINING PROTEIN"/>
    <property type="match status" value="1"/>
</dbReference>
<dbReference type="AlphaFoldDB" id="A0A8C4WSV7"/>
<dbReference type="SUPFAM" id="SSF49265">
    <property type="entry name" value="Fibronectin type III"/>
    <property type="match status" value="2"/>
</dbReference>
<evidence type="ECO:0000256" key="2">
    <source>
        <dbReference type="ARBA" id="ARBA00022692"/>
    </source>
</evidence>